<dbReference type="HOGENOM" id="CLU_2609840_0_0_1"/>
<proteinExistence type="predicted"/>
<keyword evidence="2" id="KW-1185">Reference proteome</keyword>
<organism evidence="1 2">
    <name type="scientific">Setaria italica</name>
    <name type="common">Foxtail millet</name>
    <name type="synonym">Panicum italicum</name>
    <dbReference type="NCBI Taxonomy" id="4555"/>
    <lineage>
        <taxon>Eukaryota</taxon>
        <taxon>Viridiplantae</taxon>
        <taxon>Streptophyta</taxon>
        <taxon>Embryophyta</taxon>
        <taxon>Tracheophyta</taxon>
        <taxon>Spermatophyta</taxon>
        <taxon>Magnoliopsida</taxon>
        <taxon>Liliopsida</taxon>
        <taxon>Poales</taxon>
        <taxon>Poaceae</taxon>
        <taxon>PACMAD clade</taxon>
        <taxon>Panicoideae</taxon>
        <taxon>Panicodae</taxon>
        <taxon>Paniceae</taxon>
        <taxon>Cenchrinae</taxon>
        <taxon>Setaria</taxon>
    </lineage>
</organism>
<dbReference type="InParanoid" id="K4AHF8"/>
<dbReference type="Proteomes" id="UP000004995">
    <property type="component" value="Unassembled WGS sequence"/>
</dbReference>
<name>K4AHF8_SETIT</name>
<dbReference type="EnsemblPlants" id="KQK87244">
    <property type="protein sequence ID" value="KQK87244"/>
    <property type="gene ID" value="SETIT_038315mg"/>
</dbReference>
<evidence type="ECO:0000313" key="2">
    <source>
        <dbReference type="Proteomes" id="UP000004995"/>
    </source>
</evidence>
<dbReference type="EMBL" id="AGNK02005378">
    <property type="status" value="NOT_ANNOTATED_CDS"/>
    <property type="molecule type" value="Genomic_DNA"/>
</dbReference>
<dbReference type="AlphaFoldDB" id="K4AHF8"/>
<dbReference type="OMA" id="KLTMSIG"/>
<accession>K4AHF8</accession>
<protein>
    <submittedName>
        <fullName evidence="1">Uncharacterized protein</fullName>
    </submittedName>
</protein>
<evidence type="ECO:0000313" key="1">
    <source>
        <dbReference type="EnsemblPlants" id="KQK87244"/>
    </source>
</evidence>
<dbReference type="eggNOG" id="ENOG502R4KA">
    <property type="taxonomic scope" value="Eukaryota"/>
</dbReference>
<reference evidence="1" key="2">
    <citation type="submission" date="2018-08" db="UniProtKB">
        <authorList>
            <consortium name="EnsemblPlants"/>
        </authorList>
    </citation>
    <scope>IDENTIFICATION</scope>
    <source>
        <strain evidence="1">Yugu1</strain>
    </source>
</reference>
<dbReference type="Gramene" id="KQK87244">
    <property type="protein sequence ID" value="KQK87244"/>
    <property type="gene ID" value="SETIT_038315mg"/>
</dbReference>
<reference evidence="2" key="1">
    <citation type="journal article" date="2012" name="Nat. Biotechnol.">
        <title>Reference genome sequence of the model plant Setaria.</title>
        <authorList>
            <person name="Bennetzen J.L."/>
            <person name="Schmutz J."/>
            <person name="Wang H."/>
            <person name="Percifield R."/>
            <person name="Hawkins J."/>
            <person name="Pontaroli A.C."/>
            <person name="Estep M."/>
            <person name="Feng L."/>
            <person name="Vaughn J.N."/>
            <person name="Grimwood J."/>
            <person name="Jenkins J."/>
            <person name="Barry K."/>
            <person name="Lindquist E."/>
            <person name="Hellsten U."/>
            <person name="Deshpande S."/>
            <person name="Wang X."/>
            <person name="Wu X."/>
            <person name="Mitros T."/>
            <person name="Triplett J."/>
            <person name="Yang X."/>
            <person name="Ye C.Y."/>
            <person name="Mauro-Herrera M."/>
            <person name="Wang L."/>
            <person name="Li P."/>
            <person name="Sharma M."/>
            <person name="Sharma R."/>
            <person name="Ronald P.C."/>
            <person name="Panaud O."/>
            <person name="Kellogg E.A."/>
            <person name="Brutnell T.P."/>
            <person name="Doust A.N."/>
            <person name="Tuskan G.A."/>
            <person name="Rokhsar D."/>
            <person name="Devos K.M."/>
        </authorList>
    </citation>
    <scope>NUCLEOTIDE SEQUENCE [LARGE SCALE GENOMIC DNA]</scope>
    <source>
        <strain evidence="2">cv. Yugu1</strain>
    </source>
</reference>
<sequence>MSAKQSKIIMLHSRKLTMSIGPTITLYLLFSLISKPAVRVSVSLSISRVAEPPLKKVAHSFIVITSEFNVIRLLLSFFPI</sequence>